<feature type="signal peptide" evidence="3">
    <location>
        <begin position="1"/>
        <end position="18"/>
    </location>
</feature>
<keyword evidence="1" id="KW-0175">Coiled coil</keyword>
<keyword evidence="2" id="KW-0472">Membrane</keyword>
<protein>
    <submittedName>
        <fullName evidence="4">Tetratricopeptide repeat protein</fullName>
    </submittedName>
</protein>
<feature type="coiled-coil region" evidence="1">
    <location>
        <begin position="392"/>
        <end position="433"/>
    </location>
</feature>
<dbReference type="SUPFAM" id="SSF48452">
    <property type="entry name" value="TPR-like"/>
    <property type="match status" value="2"/>
</dbReference>
<evidence type="ECO:0000256" key="1">
    <source>
        <dbReference type="SAM" id="Coils"/>
    </source>
</evidence>
<accession>A0ABX2AM37</accession>
<gene>
    <name evidence="4" type="ORF">HPS56_02810</name>
</gene>
<dbReference type="Proteomes" id="UP000714420">
    <property type="component" value="Unassembled WGS sequence"/>
</dbReference>
<dbReference type="RefSeq" id="WP_172273511.1">
    <property type="nucleotide sequence ID" value="NZ_CASGMU010000002.1"/>
</dbReference>
<evidence type="ECO:0000256" key="2">
    <source>
        <dbReference type="SAM" id="Phobius"/>
    </source>
</evidence>
<evidence type="ECO:0000313" key="4">
    <source>
        <dbReference type="EMBL" id="NPD91289.1"/>
    </source>
</evidence>
<dbReference type="EMBL" id="JABKKF010000002">
    <property type="protein sequence ID" value="NPD91289.1"/>
    <property type="molecule type" value="Genomic_DNA"/>
</dbReference>
<organism evidence="4 5">
    <name type="scientific">Xylanibacter muris</name>
    <dbReference type="NCBI Taxonomy" id="2736290"/>
    <lineage>
        <taxon>Bacteria</taxon>
        <taxon>Pseudomonadati</taxon>
        <taxon>Bacteroidota</taxon>
        <taxon>Bacteroidia</taxon>
        <taxon>Bacteroidales</taxon>
        <taxon>Prevotellaceae</taxon>
        <taxon>Xylanibacter</taxon>
    </lineage>
</organism>
<sequence>MTKLILKIIFILSIPLSALTGCNKGDIHKRLAQVDSLLIKNMPDSAMKMLEQIPEKNISDKEARAYYNLLMTQTRYRLYLPITSDSLINISIDYYKQEQGEKLARSYYYKGITLHEIGRVKEAVVCLKKAETLASDINDNALNNKILESLDFVNELAGEYSLALEYAKKNMELSIKCKNDYWLAFAFNGMALCYGNLGYKDSAIYYINKCIPILNHVPTKEKYIILNNIGYFYRETNDTIAFTYLEKAYRINPHNTTLDNLAYLYAKTGNFTKADSLWKKALATKSLLSRIKIMEAMLKHKEQFGFHEEASNIAVNLLKLRDSLKSKRTEEKVKDLQIEFDKSIEHTKKTTVITVLKLIVIIIMTIAIVITTYYIYNIKKTKKHYLEAQKHIEKYTEIIDSQKKDTENYKENIEKLNEMITTLQDKKSIAINNGNVLYGKIKEGGNTIKWDKNDFECAIDYYSTIDAQFVINIKTNYNNLSPKYQFFMILENEGKDNEELKKIYGIGDSSIRSIRSRIKSKKKD</sequence>
<dbReference type="InterPro" id="IPR011990">
    <property type="entry name" value="TPR-like_helical_dom_sf"/>
</dbReference>
<feature type="transmembrane region" description="Helical" evidence="2">
    <location>
        <begin position="355"/>
        <end position="376"/>
    </location>
</feature>
<dbReference type="Pfam" id="PF13374">
    <property type="entry name" value="TPR_10"/>
    <property type="match status" value="1"/>
</dbReference>
<dbReference type="SMART" id="SM00028">
    <property type="entry name" value="TPR"/>
    <property type="match status" value="3"/>
</dbReference>
<dbReference type="Gene3D" id="1.25.40.10">
    <property type="entry name" value="Tetratricopeptide repeat domain"/>
    <property type="match status" value="2"/>
</dbReference>
<keyword evidence="2" id="KW-1133">Transmembrane helix</keyword>
<dbReference type="Pfam" id="PF13181">
    <property type="entry name" value="TPR_8"/>
    <property type="match status" value="1"/>
</dbReference>
<comment type="caution">
    <text evidence="4">The sequence shown here is derived from an EMBL/GenBank/DDBJ whole genome shotgun (WGS) entry which is preliminary data.</text>
</comment>
<evidence type="ECO:0000256" key="3">
    <source>
        <dbReference type="SAM" id="SignalP"/>
    </source>
</evidence>
<keyword evidence="3" id="KW-0732">Signal</keyword>
<dbReference type="InterPro" id="IPR019734">
    <property type="entry name" value="TPR_rpt"/>
</dbReference>
<feature type="chain" id="PRO_5046796848" evidence="3">
    <location>
        <begin position="19"/>
        <end position="524"/>
    </location>
</feature>
<name>A0ABX2AM37_9BACT</name>
<reference evidence="4 5" key="1">
    <citation type="submission" date="2020-05" db="EMBL/GenBank/DDBJ databases">
        <title>Distinct polysaccharide utilization as determinants for interspecies competition between intestinal Prevotella spp.</title>
        <authorList>
            <person name="Galvez E.J.C."/>
            <person name="Iljazovic A."/>
            <person name="Strowig T."/>
        </authorList>
    </citation>
    <scope>NUCLEOTIDE SEQUENCE [LARGE SCALE GENOMIC DNA]</scope>
    <source>
        <strain evidence="4 5">PMUR</strain>
    </source>
</reference>
<evidence type="ECO:0000313" key="5">
    <source>
        <dbReference type="Proteomes" id="UP000714420"/>
    </source>
</evidence>
<dbReference type="PROSITE" id="PS51257">
    <property type="entry name" value="PROKAR_LIPOPROTEIN"/>
    <property type="match status" value="1"/>
</dbReference>
<keyword evidence="2" id="KW-0812">Transmembrane</keyword>
<keyword evidence="5" id="KW-1185">Reference proteome</keyword>
<proteinExistence type="predicted"/>